<protein>
    <submittedName>
        <fullName evidence="4">NUDIX hydrolase</fullName>
    </submittedName>
</protein>
<dbReference type="PROSITE" id="PS51462">
    <property type="entry name" value="NUDIX"/>
    <property type="match status" value="1"/>
</dbReference>
<dbReference type="EMBL" id="JARQBJ010000003">
    <property type="protein sequence ID" value="MDT2810281.1"/>
    <property type="molecule type" value="Genomic_DNA"/>
</dbReference>
<dbReference type="GO" id="GO:0016787">
    <property type="term" value="F:hydrolase activity"/>
    <property type="evidence" value="ECO:0007669"/>
    <property type="project" value="UniProtKB-KW"/>
</dbReference>
<dbReference type="RefSeq" id="WP_270597317.1">
    <property type="nucleotide sequence ID" value="NZ_JAQESC010000003.1"/>
</dbReference>
<evidence type="ECO:0000313" key="4">
    <source>
        <dbReference type="EMBL" id="MDT2810281.1"/>
    </source>
</evidence>
<name>A0AAW8TVH2_9ENTE</name>
<dbReference type="SUPFAM" id="SSF55811">
    <property type="entry name" value="Nudix"/>
    <property type="match status" value="1"/>
</dbReference>
<evidence type="ECO:0000256" key="1">
    <source>
        <dbReference type="ARBA" id="ARBA00001946"/>
    </source>
</evidence>
<dbReference type="FunFam" id="3.90.79.10:FF:000024">
    <property type="entry name" value="ADP-ribose pyrophosphatase"/>
    <property type="match status" value="1"/>
</dbReference>
<evidence type="ECO:0000259" key="3">
    <source>
        <dbReference type="PROSITE" id="PS51462"/>
    </source>
</evidence>
<sequence>MLSFEAFEEKTIKRETVFTGKIIEVAIDEVALPMGGTAKRELVFHPGGVGIVAITPEEKMLFVRQFRKPLERVILEIPAGKIDPGEGSHPEVTGARELEEETGYRPQKMNHLASMYLSPGFANEMLHLYLAEGLEKVENPRAMDEDEVLEVYELTLDEALERMKTGEICDAKTIYAIQYWQLALAKGRECHG</sequence>
<dbReference type="Gene3D" id="3.90.79.10">
    <property type="entry name" value="Nucleoside Triphosphate Pyrophosphohydrolase"/>
    <property type="match status" value="1"/>
</dbReference>
<dbReference type="GO" id="GO:0019693">
    <property type="term" value="P:ribose phosphate metabolic process"/>
    <property type="evidence" value="ECO:0007669"/>
    <property type="project" value="TreeGrafter"/>
</dbReference>
<gene>
    <name evidence="4" type="ORF">P7H43_07275</name>
</gene>
<reference evidence="4" key="1">
    <citation type="submission" date="2023-03" db="EMBL/GenBank/DDBJ databases">
        <authorList>
            <person name="Shen W."/>
            <person name="Cai J."/>
        </authorList>
    </citation>
    <scope>NUCLEOTIDE SEQUENCE</scope>
    <source>
        <strain evidence="4">B226-2</strain>
    </source>
</reference>
<comment type="caution">
    <text evidence="4">The sequence shown here is derived from an EMBL/GenBank/DDBJ whole genome shotgun (WGS) entry which is preliminary data.</text>
</comment>
<dbReference type="Pfam" id="PF00293">
    <property type="entry name" value="NUDIX"/>
    <property type="match status" value="1"/>
</dbReference>
<dbReference type="GO" id="GO:0005829">
    <property type="term" value="C:cytosol"/>
    <property type="evidence" value="ECO:0007669"/>
    <property type="project" value="TreeGrafter"/>
</dbReference>
<dbReference type="Proteomes" id="UP001256711">
    <property type="component" value="Unassembled WGS sequence"/>
</dbReference>
<evidence type="ECO:0000256" key="2">
    <source>
        <dbReference type="ARBA" id="ARBA00022801"/>
    </source>
</evidence>
<organism evidence="4 5">
    <name type="scientific">Enterococcus asini</name>
    <dbReference type="NCBI Taxonomy" id="57732"/>
    <lineage>
        <taxon>Bacteria</taxon>
        <taxon>Bacillati</taxon>
        <taxon>Bacillota</taxon>
        <taxon>Bacilli</taxon>
        <taxon>Lactobacillales</taxon>
        <taxon>Enterococcaceae</taxon>
        <taxon>Enterococcus</taxon>
    </lineage>
</organism>
<proteinExistence type="predicted"/>
<dbReference type="AlphaFoldDB" id="A0AAW8TVH2"/>
<keyword evidence="2 4" id="KW-0378">Hydrolase</keyword>
<comment type="cofactor">
    <cofactor evidence="1">
        <name>Mg(2+)</name>
        <dbReference type="ChEBI" id="CHEBI:18420"/>
    </cofactor>
</comment>
<dbReference type="GO" id="GO:0006753">
    <property type="term" value="P:nucleoside phosphate metabolic process"/>
    <property type="evidence" value="ECO:0007669"/>
    <property type="project" value="TreeGrafter"/>
</dbReference>
<accession>A0AAW8TVH2</accession>
<dbReference type="PANTHER" id="PTHR11839">
    <property type="entry name" value="UDP/ADP-SUGAR PYROPHOSPHATASE"/>
    <property type="match status" value="1"/>
</dbReference>
<evidence type="ECO:0000313" key="5">
    <source>
        <dbReference type="Proteomes" id="UP001256711"/>
    </source>
</evidence>
<dbReference type="InterPro" id="IPR015797">
    <property type="entry name" value="NUDIX_hydrolase-like_dom_sf"/>
</dbReference>
<feature type="domain" description="Nudix hydrolase" evidence="3">
    <location>
        <begin position="44"/>
        <end position="176"/>
    </location>
</feature>
<dbReference type="InterPro" id="IPR000086">
    <property type="entry name" value="NUDIX_hydrolase_dom"/>
</dbReference>
<dbReference type="CDD" id="cd03424">
    <property type="entry name" value="NUDIX_ADPRase_Nudt5_UGPPase_Nudt14"/>
    <property type="match status" value="1"/>
</dbReference>
<dbReference type="PANTHER" id="PTHR11839:SF18">
    <property type="entry name" value="NUDIX HYDROLASE DOMAIN-CONTAINING PROTEIN"/>
    <property type="match status" value="1"/>
</dbReference>